<reference evidence="2 3" key="1">
    <citation type="submission" date="2021-03" db="EMBL/GenBank/DDBJ databases">
        <title>Genomic Encyclopedia of Type Strains, Phase IV (KMG-IV): sequencing the most valuable type-strain genomes for metagenomic binning, comparative biology and taxonomic classification.</title>
        <authorList>
            <person name="Goeker M."/>
        </authorList>
    </citation>
    <scope>NUCLEOTIDE SEQUENCE [LARGE SCALE GENOMIC DNA]</scope>
    <source>
        <strain evidence="2 3">DSM 25609</strain>
    </source>
</reference>
<keyword evidence="1" id="KW-0472">Membrane</keyword>
<name>A0ABS4IHG6_9BACI</name>
<keyword evidence="3" id="KW-1185">Reference proteome</keyword>
<dbReference type="Proteomes" id="UP001519345">
    <property type="component" value="Unassembled WGS sequence"/>
</dbReference>
<sequence>MSKKTILILGIVYAVATLILNNVLQTAIGGFMMTLSFVALVVAIVGAIYYLIKFSIKQFIYNRKNRKSIE</sequence>
<evidence type="ECO:0000313" key="3">
    <source>
        <dbReference type="Proteomes" id="UP001519345"/>
    </source>
</evidence>
<evidence type="ECO:0000256" key="1">
    <source>
        <dbReference type="SAM" id="Phobius"/>
    </source>
</evidence>
<feature type="transmembrane region" description="Helical" evidence="1">
    <location>
        <begin position="30"/>
        <end position="52"/>
    </location>
</feature>
<keyword evidence="1" id="KW-0812">Transmembrane</keyword>
<proteinExistence type="predicted"/>
<gene>
    <name evidence="2" type="ORF">J2Z83_002520</name>
</gene>
<organism evidence="2 3">
    <name type="scientific">Virgibacillus natechei</name>
    <dbReference type="NCBI Taxonomy" id="1216297"/>
    <lineage>
        <taxon>Bacteria</taxon>
        <taxon>Bacillati</taxon>
        <taxon>Bacillota</taxon>
        <taxon>Bacilli</taxon>
        <taxon>Bacillales</taxon>
        <taxon>Bacillaceae</taxon>
        <taxon>Virgibacillus</taxon>
    </lineage>
</organism>
<dbReference type="RefSeq" id="WP_209463534.1">
    <property type="nucleotide sequence ID" value="NZ_CP110224.1"/>
</dbReference>
<comment type="caution">
    <text evidence="2">The sequence shown here is derived from an EMBL/GenBank/DDBJ whole genome shotgun (WGS) entry which is preliminary data.</text>
</comment>
<feature type="transmembrane region" description="Helical" evidence="1">
    <location>
        <begin position="7"/>
        <end position="24"/>
    </location>
</feature>
<evidence type="ECO:0000313" key="2">
    <source>
        <dbReference type="EMBL" id="MBP1970399.1"/>
    </source>
</evidence>
<dbReference type="EMBL" id="JAGGKX010000013">
    <property type="protein sequence ID" value="MBP1970399.1"/>
    <property type="molecule type" value="Genomic_DNA"/>
</dbReference>
<keyword evidence="1" id="KW-1133">Transmembrane helix</keyword>
<accession>A0ABS4IHG6</accession>
<protein>
    <submittedName>
        <fullName evidence="2">O-antigen/teichoic acid export membrane protein</fullName>
    </submittedName>
</protein>